<dbReference type="PaxDb" id="411902-CLOBOL_06326"/>
<reference evidence="1 2" key="2">
    <citation type="submission" date="2007-09" db="EMBL/GenBank/DDBJ databases">
        <title>Draft genome sequence of Clostridium bolteae (ATCC BAA-613).</title>
        <authorList>
            <person name="Sudarsanam P."/>
            <person name="Ley R."/>
            <person name="Guruge J."/>
            <person name="Turnbaugh P.J."/>
            <person name="Mahowald M."/>
            <person name="Liep D."/>
            <person name="Gordon J."/>
        </authorList>
    </citation>
    <scope>NUCLEOTIDE SEQUENCE [LARGE SCALE GENOMIC DNA]</scope>
    <source>
        <strain evidence="2">ATCC BAA-613 / DSM 15670 / CCUG 46953 / JCM 12243 / WAL 16351</strain>
    </source>
</reference>
<dbReference type="RefSeq" id="WP_002570886.1">
    <property type="nucleotide sequence ID" value="NZ_DS480703.1"/>
</dbReference>
<dbReference type="Proteomes" id="UP000005396">
    <property type="component" value="Unassembled WGS sequence"/>
</dbReference>
<evidence type="ECO:0000313" key="1">
    <source>
        <dbReference type="EMBL" id="EDP13411.1"/>
    </source>
</evidence>
<dbReference type="eggNOG" id="ENOG5030FVD">
    <property type="taxonomic scope" value="Bacteria"/>
</dbReference>
<protein>
    <submittedName>
        <fullName evidence="1">Uncharacterized protein</fullName>
    </submittedName>
</protein>
<dbReference type="HOGENOM" id="CLU_2971304_0_0_9"/>
<proteinExistence type="predicted"/>
<sequence length="58" mass="6605">MEKERRPTETGKRCLSCRHRRVIEDSRGESISLCVCAVGRKYLNPVCPLGTCGRYLGY</sequence>
<reference evidence="1 2" key="1">
    <citation type="submission" date="2007-08" db="EMBL/GenBank/DDBJ databases">
        <authorList>
            <person name="Fulton L."/>
            <person name="Clifton S."/>
            <person name="Fulton B."/>
            <person name="Xu J."/>
            <person name="Minx P."/>
            <person name="Pepin K.H."/>
            <person name="Johnson M."/>
            <person name="Thiruvilangam P."/>
            <person name="Bhonagiri V."/>
            <person name="Nash W.E."/>
            <person name="Mardis E.R."/>
            <person name="Wilson R.K."/>
        </authorList>
    </citation>
    <scope>NUCLEOTIDE SEQUENCE [LARGE SCALE GENOMIC DNA]</scope>
    <source>
        <strain evidence="2">ATCC BAA-613 / DSM 15670 / CCUG 46953 / JCM 12243 / WAL 16351</strain>
    </source>
</reference>
<name>A8S2J2_ENTBW</name>
<gene>
    <name evidence="1" type="ORF">CLOBOL_06326</name>
</gene>
<dbReference type="AlphaFoldDB" id="A8S2J2"/>
<dbReference type="EMBL" id="ABCC02000048">
    <property type="protein sequence ID" value="EDP13411.1"/>
    <property type="molecule type" value="Genomic_DNA"/>
</dbReference>
<evidence type="ECO:0000313" key="2">
    <source>
        <dbReference type="Proteomes" id="UP000005396"/>
    </source>
</evidence>
<comment type="caution">
    <text evidence="1">The sequence shown here is derived from an EMBL/GenBank/DDBJ whole genome shotgun (WGS) entry which is preliminary data.</text>
</comment>
<accession>A8S2J2</accession>
<organism evidence="1 2">
    <name type="scientific">Enterocloster bolteae (strain ATCC BAA-613 / DSM 15670 / CCUG 46953 / JCM 12243 / WAL 16351)</name>
    <name type="common">Clostridium bolteae</name>
    <dbReference type="NCBI Taxonomy" id="411902"/>
    <lineage>
        <taxon>Bacteria</taxon>
        <taxon>Bacillati</taxon>
        <taxon>Bacillota</taxon>
        <taxon>Clostridia</taxon>
        <taxon>Lachnospirales</taxon>
        <taxon>Lachnospiraceae</taxon>
        <taxon>Enterocloster</taxon>
    </lineage>
</organism>